<gene>
    <name evidence="2" type="ORF">CryarDRAFT_2708</name>
</gene>
<dbReference type="Proteomes" id="UP000021053">
    <property type="component" value="Unassembled WGS sequence"/>
</dbReference>
<keyword evidence="3" id="KW-1185">Reference proteome</keyword>
<dbReference type="Pfam" id="PF09997">
    <property type="entry name" value="DUF2238"/>
    <property type="match status" value="1"/>
</dbReference>
<protein>
    <recommendedName>
        <fullName evidence="4">Membrane protein (DUF2238)</fullName>
    </recommendedName>
</protein>
<dbReference type="OrthoDB" id="5179615at2"/>
<feature type="transmembrane region" description="Helical" evidence="1">
    <location>
        <begin position="123"/>
        <end position="143"/>
    </location>
</feature>
<sequence>MQLKKWAGPGVVLIATIAQLVVASVASDLPQFAGKGFGARLVLYPLMMLVVPVWWWTVKRGTRPPIAGFTLTMTPFLIDVTGNTLDLYDSISWWDDANHFVNWFLLCLGLALVLDVPSLRPAWARAIVVVGGGALLALLWELGEWYAFIRHGTELDTAYEDTLGDMTLGTCGAVLALVVTVVIGRRRSSASARSADTSPGFASLPT</sequence>
<name>A0A011AHU9_9ACTN</name>
<dbReference type="HOGENOM" id="CLU_114905_0_0_11"/>
<comment type="caution">
    <text evidence="2">The sequence shown here is derived from an EMBL/GenBank/DDBJ whole genome shotgun (WGS) entry which is preliminary data.</text>
</comment>
<reference evidence="2 3" key="1">
    <citation type="submission" date="2013-07" db="EMBL/GenBank/DDBJ databases">
        <authorList>
            <consortium name="DOE Joint Genome Institute"/>
            <person name="Eisen J."/>
            <person name="Huntemann M."/>
            <person name="Han J."/>
            <person name="Chen A."/>
            <person name="Kyrpides N."/>
            <person name="Mavromatis K."/>
            <person name="Markowitz V."/>
            <person name="Palaniappan K."/>
            <person name="Ivanova N."/>
            <person name="Schaumberg A."/>
            <person name="Pati A."/>
            <person name="Liolios K."/>
            <person name="Nordberg H.P."/>
            <person name="Cantor M.N."/>
            <person name="Hua S.X."/>
            <person name="Woyke T."/>
        </authorList>
    </citation>
    <scope>NUCLEOTIDE SEQUENCE [LARGE SCALE GENOMIC DNA]</scope>
    <source>
        <strain evidence="2 3">DSM 44712</strain>
    </source>
</reference>
<feature type="transmembrane region" description="Helical" evidence="1">
    <location>
        <begin position="37"/>
        <end position="56"/>
    </location>
</feature>
<keyword evidence="1" id="KW-1133">Transmembrane helix</keyword>
<evidence type="ECO:0000313" key="2">
    <source>
        <dbReference type="EMBL" id="EXG81591.1"/>
    </source>
</evidence>
<keyword evidence="1" id="KW-0812">Transmembrane</keyword>
<evidence type="ECO:0000313" key="3">
    <source>
        <dbReference type="Proteomes" id="UP000021053"/>
    </source>
</evidence>
<dbReference type="AlphaFoldDB" id="A0A011AHU9"/>
<dbReference type="InterPro" id="IPR014509">
    <property type="entry name" value="YjdF-like"/>
</dbReference>
<evidence type="ECO:0008006" key="4">
    <source>
        <dbReference type="Google" id="ProtNLM"/>
    </source>
</evidence>
<evidence type="ECO:0000256" key="1">
    <source>
        <dbReference type="SAM" id="Phobius"/>
    </source>
</evidence>
<proteinExistence type="predicted"/>
<organism evidence="2 3">
    <name type="scientific">Cryptosporangium arvum DSM 44712</name>
    <dbReference type="NCBI Taxonomy" id="927661"/>
    <lineage>
        <taxon>Bacteria</taxon>
        <taxon>Bacillati</taxon>
        <taxon>Actinomycetota</taxon>
        <taxon>Actinomycetes</taxon>
        <taxon>Cryptosporangiales</taxon>
        <taxon>Cryptosporangiaceae</taxon>
        <taxon>Cryptosporangium</taxon>
    </lineage>
</organism>
<feature type="transmembrane region" description="Helical" evidence="1">
    <location>
        <begin position="6"/>
        <end position="25"/>
    </location>
</feature>
<feature type="transmembrane region" description="Helical" evidence="1">
    <location>
        <begin position="163"/>
        <end position="184"/>
    </location>
</feature>
<dbReference type="RefSeq" id="WP_063725709.1">
    <property type="nucleotide sequence ID" value="NZ_KK073874.1"/>
</dbReference>
<feature type="transmembrane region" description="Helical" evidence="1">
    <location>
        <begin position="100"/>
        <end position="116"/>
    </location>
</feature>
<dbReference type="EMBL" id="JFBT01000001">
    <property type="protein sequence ID" value="EXG81591.1"/>
    <property type="molecule type" value="Genomic_DNA"/>
</dbReference>
<keyword evidence="1" id="KW-0472">Membrane</keyword>
<accession>A0A011AHU9</accession>
<dbReference type="PATRIC" id="fig|927661.3.peg.2669"/>